<dbReference type="Proteomes" id="UP001139354">
    <property type="component" value="Unassembled WGS sequence"/>
</dbReference>
<organism evidence="2 3">
    <name type="scientific">Microbacterium allomyrinae</name>
    <dbReference type="NCBI Taxonomy" id="2830666"/>
    <lineage>
        <taxon>Bacteria</taxon>
        <taxon>Bacillati</taxon>
        <taxon>Actinomycetota</taxon>
        <taxon>Actinomycetes</taxon>
        <taxon>Micrococcales</taxon>
        <taxon>Microbacteriaceae</taxon>
        <taxon>Microbacterium</taxon>
    </lineage>
</organism>
<proteinExistence type="predicted"/>
<feature type="compositionally biased region" description="Polar residues" evidence="1">
    <location>
        <begin position="36"/>
        <end position="46"/>
    </location>
</feature>
<keyword evidence="3" id="KW-1185">Reference proteome</keyword>
<name>A0A9X1LY11_9MICO</name>
<feature type="region of interest" description="Disordered" evidence="1">
    <location>
        <begin position="31"/>
        <end position="50"/>
    </location>
</feature>
<reference evidence="2" key="1">
    <citation type="submission" date="2021-04" db="EMBL/GenBank/DDBJ databases">
        <title>Microbacterium tenobrionis sp. nov. and Microbacterium allomyrinae sp. nov., isolated from larvae of Tenobrio molitor and Allomyrina dichotoma, respectively.</title>
        <authorList>
            <person name="Lee S.D."/>
        </authorList>
    </citation>
    <scope>NUCLEOTIDE SEQUENCE</scope>
    <source>
        <strain evidence="2">BWT-G7</strain>
    </source>
</reference>
<comment type="caution">
    <text evidence="2">The sequence shown here is derived from an EMBL/GenBank/DDBJ whole genome shotgun (WGS) entry which is preliminary data.</text>
</comment>
<gene>
    <name evidence="2" type="ORF">KEC57_16495</name>
</gene>
<protein>
    <recommendedName>
        <fullName evidence="4">DUF3558 domain-containing protein</fullName>
    </recommendedName>
</protein>
<evidence type="ECO:0000313" key="2">
    <source>
        <dbReference type="EMBL" id="MCC2033786.1"/>
    </source>
</evidence>
<sequence>MRLIDTVPRRIAIGAVAIVAVVGAATGCRPEPAVTPSATPSFSVDTPTPGPSVTPIETEMPDAGFELPASCEGIYSTALLADLEATNPPLNDPGVTMLSTENVDVLEILHSGVPTLRCTWGQPSEYGLATNVTVVDAAQIDAIAQALPAAGFGCEPLGDGTVCRIEQRGITLDDEEYTRGESHYLGAGGLVTTAWINFTPEGYTEDIVATLWG</sequence>
<evidence type="ECO:0000313" key="3">
    <source>
        <dbReference type="Proteomes" id="UP001139354"/>
    </source>
</evidence>
<accession>A0A9X1LY11</accession>
<dbReference type="AlphaFoldDB" id="A0A9X1LY11"/>
<dbReference type="RefSeq" id="WP_229385791.1">
    <property type="nucleotide sequence ID" value="NZ_JAGTTN010000007.1"/>
</dbReference>
<evidence type="ECO:0000256" key="1">
    <source>
        <dbReference type="SAM" id="MobiDB-lite"/>
    </source>
</evidence>
<evidence type="ECO:0008006" key="4">
    <source>
        <dbReference type="Google" id="ProtNLM"/>
    </source>
</evidence>
<dbReference type="EMBL" id="JAGTTN010000007">
    <property type="protein sequence ID" value="MCC2033786.1"/>
    <property type="molecule type" value="Genomic_DNA"/>
</dbReference>
<dbReference type="PROSITE" id="PS51257">
    <property type="entry name" value="PROKAR_LIPOPROTEIN"/>
    <property type="match status" value="1"/>
</dbReference>